<dbReference type="GO" id="GO:0004222">
    <property type="term" value="F:metalloendopeptidase activity"/>
    <property type="evidence" value="ECO:0007669"/>
    <property type="project" value="InterPro"/>
</dbReference>
<dbReference type="PANTHER" id="PTHR22726">
    <property type="entry name" value="METALLOENDOPEPTIDASE OMA1"/>
    <property type="match status" value="1"/>
</dbReference>
<evidence type="ECO:0000256" key="5">
    <source>
        <dbReference type="ARBA" id="ARBA00023049"/>
    </source>
</evidence>
<dbReference type="GO" id="GO:0051603">
    <property type="term" value="P:proteolysis involved in protein catabolic process"/>
    <property type="evidence" value="ECO:0007669"/>
    <property type="project" value="TreeGrafter"/>
</dbReference>
<comment type="caution">
    <text evidence="8">The sequence shown here is derived from an EMBL/GenBank/DDBJ whole genome shotgun (WGS) entry which is preliminary data.</text>
</comment>
<evidence type="ECO:0000313" key="8">
    <source>
        <dbReference type="EMBL" id="HGH62230.1"/>
    </source>
</evidence>
<dbReference type="PROSITE" id="PS51257">
    <property type="entry name" value="PROKAR_LIPOPROTEIN"/>
    <property type="match status" value="1"/>
</dbReference>
<dbReference type="GO" id="GO:0046872">
    <property type="term" value="F:metal ion binding"/>
    <property type="evidence" value="ECO:0007669"/>
    <property type="project" value="UniProtKB-KW"/>
</dbReference>
<comment type="similarity">
    <text evidence="6">Belongs to the peptidase M48 family.</text>
</comment>
<gene>
    <name evidence="8" type="ORF">ENV54_13140</name>
</gene>
<organism evidence="8">
    <name type="scientific">Desulfomonile tiedjei</name>
    <dbReference type="NCBI Taxonomy" id="2358"/>
    <lineage>
        <taxon>Bacteria</taxon>
        <taxon>Pseudomonadati</taxon>
        <taxon>Thermodesulfobacteriota</taxon>
        <taxon>Desulfomonilia</taxon>
        <taxon>Desulfomonilales</taxon>
        <taxon>Desulfomonilaceae</taxon>
        <taxon>Desulfomonile</taxon>
    </lineage>
</organism>
<protein>
    <submittedName>
        <fullName evidence="8">M48 family peptidase</fullName>
    </submittedName>
</protein>
<evidence type="ECO:0000256" key="4">
    <source>
        <dbReference type="ARBA" id="ARBA00022833"/>
    </source>
</evidence>
<dbReference type="AlphaFoldDB" id="A0A7C4EVK3"/>
<keyword evidence="3 6" id="KW-0378">Hydrolase</keyword>
<keyword evidence="5 6" id="KW-0482">Metalloprotease</keyword>
<keyword evidence="4 6" id="KW-0862">Zinc</keyword>
<dbReference type="GO" id="GO:0016020">
    <property type="term" value="C:membrane"/>
    <property type="evidence" value="ECO:0007669"/>
    <property type="project" value="TreeGrafter"/>
</dbReference>
<evidence type="ECO:0000256" key="6">
    <source>
        <dbReference type="RuleBase" id="RU003983"/>
    </source>
</evidence>
<dbReference type="CDD" id="cd07331">
    <property type="entry name" value="M48C_Oma1_like"/>
    <property type="match status" value="1"/>
</dbReference>
<dbReference type="InterPro" id="IPR051156">
    <property type="entry name" value="Mito/Outer_Membr_Metalloprot"/>
</dbReference>
<dbReference type="Pfam" id="PF01435">
    <property type="entry name" value="Peptidase_M48"/>
    <property type="match status" value="1"/>
</dbReference>
<name>A0A7C4EVK3_9BACT</name>
<evidence type="ECO:0000259" key="7">
    <source>
        <dbReference type="Pfam" id="PF01435"/>
    </source>
</evidence>
<dbReference type="PANTHER" id="PTHR22726:SF1">
    <property type="entry name" value="METALLOENDOPEPTIDASE OMA1, MITOCHONDRIAL"/>
    <property type="match status" value="1"/>
</dbReference>
<dbReference type="Gene3D" id="3.30.2010.10">
    <property type="entry name" value="Metalloproteases ('zincins'), catalytic domain"/>
    <property type="match status" value="1"/>
</dbReference>
<evidence type="ECO:0000256" key="3">
    <source>
        <dbReference type="ARBA" id="ARBA00022801"/>
    </source>
</evidence>
<dbReference type="EMBL" id="DTGT01000428">
    <property type="protein sequence ID" value="HGH62230.1"/>
    <property type="molecule type" value="Genomic_DNA"/>
</dbReference>
<reference evidence="8" key="1">
    <citation type="journal article" date="2020" name="mSystems">
        <title>Genome- and Community-Level Interaction Insights into Carbon Utilization and Element Cycling Functions of Hydrothermarchaeota in Hydrothermal Sediment.</title>
        <authorList>
            <person name="Zhou Z."/>
            <person name="Liu Y."/>
            <person name="Xu W."/>
            <person name="Pan J."/>
            <person name="Luo Z.H."/>
            <person name="Li M."/>
        </authorList>
    </citation>
    <scope>NUCLEOTIDE SEQUENCE [LARGE SCALE GENOMIC DNA]</scope>
    <source>
        <strain evidence="8">SpSt-769</strain>
    </source>
</reference>
<keyword evidence="1 6" id="KW-0645">Protease</keyword>
<dbReference type="InterPro" id="IPR001915">
    <property type="entry name" value="Peptidase_M48"/>
</dbReference>
<evidence type="ECO:0000256" key="2">
    <source>
        <dbReference type="ARBA" id="ARBA00022723"/>
    </source>
</evidence>
<proteinExistence type="inferred from homology"/>
<keyword evidence="2" id="KW-0479">Metal-binding</keyword>
<sequence length="281" mass="30986">MTTQRENVRMRLAWRFWLCLILCLVAAGCAAVPHTGRRQFNMVSDADLNSLGLKAYREVVQNEPLAQDKRLNEVVARVARRVSQAAESLDKPKFDWEVKLVDKDVPNAVCLPGGKIIVFTGILPYAQNEAGLAAIVGHEIAHAVARHGGERLSQKLALESVIGLSGELLRGKDGKLDQRARIILGALGLGGEIGVILPYSRVHELEADRIGQIYMAHAGYDPSEYVNLWQRMAKIKKPPIPEWLSTHPTDEERIAKLKENLPNAMKEYGKAPSQFGTGAAL</sequence>
<evidence type="ECO:0000256" key="1">
    <source>
        <dbReference type="ARBA" id="ARBA00022670"/>
    </source>
</evidence>
<feature type="domain" description="Peptidase M48" evidence="7">
    <location>
        <begin position="76"/>
        <end position="259"/>
    </location>
</feature>
<comment type="cofactor">
    <cofactor evidence="6">
        <name>Zn(2+)</name>
        <dbReference type="ChEBI" id="CHEBI:29105"/>
    </cofactor>
    <text evidence="6">Binds 1 zinc ion per subunit.</text>
</comment>
<accession>A0A7C4EVK3</accession>